<evidence type="ECO:0000313" key="3">
    <source>
        <dbReference type="EMBL" id="CAG2201362.1"/>
    </source>
</evidence>
<name>A0A8S3R2K7_MYTED</name>
<feature type="domain" description="Nephrocystin 3-like N-terminal" evidence="2">
    <location>
        <begin position="229"/>
        <end position="305"/>
    </location>
</feature>
<dbReference type="OrthoDB" id="5989012at2759"/>
<keyword evidence="4" id="KW-1185">Reference proteome</keyword>
<accession>A0A8S3R2K7</accession>
<dbReference type="Proteomes" id="UP000683360">
    <property type="component" value="Unassembled WGS sequence"/>
</dbReference>
<protein>
    <recommendedName>
        <fullName evidence="2">Nephrocystin 3-like N-terminal domain-containing protein</fullName>
    </recommendedName>
</protein>
<keyword evidence="1" id="KW-0677">Repeat</keyword>
<dbReference type="InterPro" id="IPR056884">
    <property type="entry name" value="NPHP3-like_N"/>
</dbReference>
<evidence type="ECO:0000259" key="2">
    <source>
        <dbReference type="Pfam" id="PF24883"/>
    </source>
</evidence>
<dbReference type="Pfam" id="PF24883">
    <property type="entry name" value="NPHP3_N"/>
    <property type="match status" value="1"/>
</dbReference>
<proteinExistence type="predicted"/>
<gene>
    <name evidence="3" type="ORF">MEDL_15987</name>
</gene>
<dbReference type="AlphaFoldDB" id="A0A8S3R2K7"/>
<organism evidence="3 4">
    <name type="scientific">Mytilus edulis</name>
    <name type="common">Blue mussel</name>
    <dbReference type="NCBI Taxonomy" id="6550"/>
    <lineage>
        <taxon>Eukaryota</taxon>
        <taxon>Metazoa</taxon>
        <taxon>Spiralia</taxon>
        <taxon>Lophotrochozoa</taxon>
        <taxon>Mollusca</taxon>
        <taxon>Bivalvia</taxon>
        <taxon>Autobranchia</taxon>
        <taxon>Pteriomorphia</taxon>
        <taxon>Mytilida</taxon>
        <taxon>Mytiloidea</taxon>
        <taxon>Mytilidae</taxon>
        <taxon>Mytilinae</taxon>
        <taxon>Mytilus</taxon>
    </lineage>
</organism>
<sequence>MAVTRDIVNKDNLDNYVSVLLGLRYIVNGLQDFVTDKLRNKQMEIKQKCTLGRCQLNCSRKYQKINFTKSGKNALHCIETLRLCPGLPNNILQTQEGRLALIDIRNEIHNGSIDRNIIYLEAKLEERLQQMTGLLNKNKKHFSCLRPSPKNMEAAVHASVFFHMFILLVCFKSTSKESPKGCLSMQFKNDWNIDSLVDFNFYVENLHNQSTVSRSWLFGKIHEELATSEKGIILTAEMGYGKSSIISNLVCADKSSDWYDIRKNVLAYHFCRYDSIRSTNAGHFIRNIASAIVDQYPELGNSILSDDNAS</sequence>
<evidence type="ECO:0000256" key="1">
    <source>
        <dbReference type="ARBA" id="ARBA00022737"/>
    </source>
</evidence>
<dbReference type="EMBL" id="CAJPWZ010000842">
    <property type="protein sequence ID" value="CAG2201362.1"/>
    <property type="molecule type" value="Genomic_DNA"/>
</dbReference>
<evidence type="ECO:0000313" key="4">
    <source>
        <dbReference type="Proteomes" id="UP000683360"/>
    </source>
</evidence>
<comment type="caution">
    <text evidence="3">The sequence shown here is derived from an EMBL/GenBank/DDBJ whole genome shotgun (WGS) entry which is preliminary data.</text>
</comment>
<reference evidence="3" key="1">
    <citation type="submission" date="2021-03" db="EMBL/GenBank/DDBJ databases">
        <authorList>
            <person name="Bekaert M."/>
        </authorList>
    </citation>
    <scope>NUCLEOTIDE SEQUENCE</scope>
</reference>